<evidence type="ECO:0000256" key="6">
    <source>
        <dbReference type="ARBA" id="ARBA00022946"/>
    </source>
</evidence>
<dbReference type="SUPFAM" id="SSF57938">
    <property type="entry name" value="DnaJ/Hsp40 cysteine-rich domain"/>
    <property type="match status" value="1"/>
</dbReference>
<feature type="region of interest" description="Disordered" evidence="11">
    <location>
        <begin position="493"/>
        <end position="536"/>
    </location>
</feature>
<evidence type="ECO:0000256" key="9">
    <source>
        <dbReference type="ARBA" id="ARBA00072890"/>
    </source>
</evidence>
<name>A0A4Z1PJV6_9PEZI</name>
<dbReference type="HAMAP" id="MF_01152">
    <property type="entry name" value="DnaJ"/>
    <property type="match status" value="1"/>
</dbReference>
<dbReference type="FunFam" id="2.10.230.10:FF:000001">
    <property type="entry name" value="DnaJ subfamily A member 2"/>
    <property type="match status" value="1"/>
</dbReference>
<evidence type="ECO:0000256" key="11">
    <source>
        <dbReference type="SAM" id="MobiDB-lite"/>
    </source>
</evidence>
<gene>
    <name evidence="14" type="ORF">E6O75_ATG03296</name>
</gene>
<protein>
    <recommendedName>
        <fullName evidence="9">DnaJ homolog 1, mitochondrial</fullName>
    </recommendedName>
</protein>
<dbReference type="Gene3D" id="2.60.260.20">
    <property type="entry name" value="Urease metallochaperone UreE, N-terminal domain"/>
    <property type="match status" value="2"/>
</dbReference>
<dbReference type="OrthoDB" id="10256793at2759"/>
<evidence type="ECO:0000313" key="14">
    <source>
        <dbReference type="EMBL" id="TID23660.1"/>
    </source>
</evidence>
<dbReference type="PROSITE" id="PS51188">
    <property type="entry name" value="ZF_CR"/>
    <property type="match status" value="1"/>
</dbReference>
<dbReference type="Gene3D" id="2.10.230.10">
    <property type="entry name" value="Heat shock protein DnaJ, cysteine-rich domain"/>
    <property type="match status" value="1"/>
</dbReference>
<evidence type="ECO:0000256" key="4">
    <source>
        <dbReference type="ARBA" id="ARBA00022771"/>
    </source>
</evidence>
<dbReference type="InterPro" id="IPR008971">
    <property type="entry name" value="HSP40/DnaJ_pept-bd"/>
</dbReference>
<keyword evidence="6" id="KW-0809">Transit peptide</keyword>
<organism evidence="14 15">
    <name type="scientific">Venturia nashicola</name>
    <dbReference type="NCBI Taxonomy" id="86259"/>
    <lineage>
        <taxon>Eukaryota</taxon>
        <taxon>Fungi</taxon>
        <taxon>Dikarya</taxon>
        <taxon>Ascomycota</taxon>
        <taxon>Pezizomycotina</taxon>
        <taxon>Dothideomycetes</taxon>
        <taxon>Pleosporomycetidae</taxon>
        <taxon>Venturiales</taxon>
        <taxon>Venturiaceae</taxon>
        <taxon>Venturia</taxon>
    </lineage>
</organism>
<feature type="zinc finger region" description="CR-type" evidence="10">
    <location>
        <begin position="244"/>
        <end position="325"/>
    </location>
</feature>
<dbReference type="Proteomes" id="UP000298493">
    <property type="component" value="Unassembled WGS sequence"/>
</dbReference>
<proteinExistence type="inferred from homology"/>
<dbReference type="PRINTS" id="PR00625">
    <property type="entry name" value="JDOMAIN"/>
</dbReference>
<dbReference type="SMART" id="SM00271">
    <property type="entry name" value="DnaJ"/>
    <property type="match status" value="1"/>
</dbReference>
<evidence type="ECO:0000313" key="15">
    <source>
        <dbReference type="Proteomes" id="UP000298493"/>
    </source>
</evidence>
<dbReference type="GO" id="GO:0031072">
    <property type="term" value="F:heat shock protein binding"/>
    <property type="evidence" value="ECO:0007669"/>
    <property type="project" value="InterPro"/>
</dbReference>
<dbReference type="FunFam" id="1.10.287.110:FF:000053">
    <property type="entry name" value="Putative Mitochondrial DnaJ chaperone"/>
    <property type="match status" value="1"/>
</dbReference>
<dbReference type="CDD" id="cd06257">
    <property type="entry name" value="DnaJ"/>
    <property type="match status" value="1"/>
</dbReference>
<dbReference type="PROSITE" id="PS00636">
    <property type="entry name" value="DNAJ_1"/>
    <property type="match status" value="1"/>
</dbReference>
<accession>A0A4Z1PJV6</accession>
<dbReference type="SUPFAM" id="SSF49493">
    <property type="entry name" value="HSP40/DnaJ peptide-binding domain"/>
    <property type="match status" value="2"/>
</dbReference>
<dbReference type="EMBL" id="SNSC02000006">
    <property type="protein sequence ID" value="TID23660.1"/>
    <property type="molecule type" value="Genomic_DNA"/>
</dbReference>
<evidence type="ECO:0000256" key="10">
    <source>
        <dbReference type="PROSITE-ProRule" id="PRU00546"/>
    </source>
</evidence>
<dbReference type="GO" id="GO:0008270">
    <property type="term" value="F:zinc ion binding"/>
    <property type="evidence" value="ECO:0007669"/>
    <property type="project" value="UniProtKB-KW"/>
</dbReference>
<feature type="domain" description="J" evidence="12">
    <location>
        <begin position="82"/>
        <end position="146"/>
    </location>
</feature>
<keyword evidence="5 10" id="KW-0862">Zinc</keyword>
<dbReference type="Pfam" id="PF01556">
    <property type="entry name" value="DnaJ_C"/>
    <property type="match status" value="1"/>
</dbReference>
<keyword evidence="8" id="KW-0143">Chaperone</keyword>
<keyword evidence="4 10" id="KW-0863">Zinc-finger</keyword>
<evidence type="ECO:0000259" key="12">
    <source>
        <dbReference type="PROSITE" id="PS50076"/>
    </source>
</evidence>
<feature type="region of interest" description="Disordered" evidence="11">
    <location>
        <begin position="21"/>
        <end position="68"/>
    </location>
</feature>
<keyword evidence="15" id="KW-1185">Reference proteome</keyword>
<dbReference type="GO" id="GO:0005739">
    <property type="term" value="C:mitochondrion"/>
    <property type="evidence" value="ECO:0007669"/>
    <property type="project" value="UniProtKB-SubCell"/>
</dbReference>
<dbReference type="GO" id="GO:0009408">
    <property type="term" value="P:response to heat"/>
    <property type="evidence" value="ECO:0007669"/>
    <property type="project" value="InterPro"/>
</dbReference>
<dbReference type="PROSITE" id="PS50076">
    <property type="entry name" value="DNAJ_2"/>
    <property type="match status" value="1"/>
</dbReference>
<dbReference type="FunFam" id="2.60.260.20:FF:000005">
    <property type="entry name" value="Chaperone protein dnaJ 1, mitochondrial"/>
    <property type="match status" value="1"/>
</dbReference>
<reference evidence="14 15" key="1">
    <citation type="submission" date="2019-04" db="EMBL/GenBank/DDBJ databases">
        <title>High contiguity whole genome sequence and gene annotation resource for two Venturia nashicola isolates.</title>
        <authorList>
            <person name="Prokchorchik M."/>
            <person name="Won K."/>
            <person name="Lee Y."/>
            <person name="Choi E.D."/>
            <person name="Segonzac C."/>
            <person name="Sohn K.H."/>
        </authorList>
    </citation>
    <scope>NUCLEOTIDE SEQUENCE [LARGE SCALE GENOMIC DNA]</scope>
    <source>
        <strain evidence="14 15">PRI2</strain>
    </source>
</reference>
<dbReference type="PANTHER" id="PTHR43096">
    <property type="entry name" value="DNAJ HOMOLOG 1, MITOCHONDRIAL-RELATED"/>
    <property type="match status" value="1"/>
</dbReference>
<evidence type="ECO:0000259" key="13">
    <source>
        <dbReference type="PROSITE" id="PS51188"/>
    </source>
</evidence>
<dbReference type="GO" id="GO:0005524">
    <property type="term" value="F:ATP binding"/>
    <property type="evidence" value="ECO:0007669"/>
    <property type="project" value="InterPro"/>
</dbReference>
<dbReference type="Gene3D" id="1.10.287.110">
    <property type="entry name" value="DnaJ domain"/>
    <property type="match status" value="1"/>
</dbReference>
<dbReference type="InterPro" id="IPR036410">
    <property type="entry name" value="HSP_DnaJ_Cys-rich_dom_sf"/>
</dbReference>
<dbReference type="PANTHER" id="PTHR43096:SF52">
    <property type="entry name" value="DNAJ HOMOLOG 1, MITOCHONDRIAL-RELATED"/>
    <property type="match status" value="1"/>
</dbReference>
<feature type="compositionally biased region" description="Basic and acidic residues" evidence="11">
    <location>
        <begin position="514"/>
        <end position="536"/>
    </location>
</feature>
<keyword evidence="2 10" id="KW-0479">Metal-binding</keyword>
<keyword evidence="3" id="KW-0677">Repeat</keyword>
<dbReference type="Pfam" id="PF00226">
    <property type="entry name" value="DnaJ"/>
    <property type="match status" value="1"/>
</dbReference>
<sequence>MSLVAPLQRLRNALPLRAVAASRQGQRLSDSSLKRLSHTQERSLSSRSKWREQQFYSQRTNHRPTLSKRCFHASPSSLASSDPYKTLGVGKNATAAEIKKAYYGLAKKYHPDTNKDASAKDKFSEAQSAYEILSDAEKKQAYDTYGSAAFDQSGGFNPGAGGPGAGGNPFAGGGNPFGAGFSGFSAGGFGGSGSVNFEDLFGAFTGGGKRGGRKSRTSFEEHSVYVGENIEVQANISFMDAAKGCTKEIFITPLVQCGTCKGNGLKKGAKRDRCRRCDGTGQRVQTIQPGFQMAVPCDTCGGAGLTAPPGSSCGTCKGEGATRQRRSVRVDIPGGVEDGMRLRVSQEGDYPLTGKVEHSSTVMGEKGDLYVFIRVAPDSKFSRQGSDILYTASIPFTTAILGGEIVVPTLDGNVQVRVPTGTGTGETVTLGGMGMSKINSRRGAKGDLKVEFKVSMPKYLSANQRTCVEMLADEMGDKTARRVMNLGKTAAERAASANEKREGFLKSAWHSITGKHEDGTTKENEDEEKKKASGSG</sequence>
<dbReference type="GO" id="GO:0051082">
    <property type="term" value="F:unfolded protein binding"/>
    <property type="evidence" value="ECO:0007669"/>
    <property type="project" value="InterPro"/>
</dbReference>
<dbReference type="GO" id="GO:0042026">
    <property type="term" value="P:protein refolding"/>
    <property type="evidence" value="ECO:0007669"/>
    <property type="project" value="TreeGrafter"/>
</dbReference>
<dbReference type="SUPFAM" id="SSF46565">
    <property type="entry name" value="Chaperone J-domain"/>
    <property type="match status" value="1"/>
</dbReference>
<keyword evidence="7" id="KW-0496">Mitochondrion</keyword>
<evidence type="ECO:0000256" key="7">
    <source>
        <dbReference type="ARBA" id="ARBA00023128"/>
    </source>
</evidence>
<dbReference type="InterPro" id="IPR018253">
    <property type="entry name" value="DnaJ_domain_CS"/>
</dbReference>
<dbReference type="STRING" id="86259.A0A4Z1PJV6"/>
<evidence type="ECO:0000256" key="3">
    <source>
        <dbReference type="ARBA" id="ARBA00022737"/>
    </source>
</evidence>
<dbReference type="CDD" id="cd10747">
    <property type="entry name" value="DnaJ_C"/>
    <property type="match status" value="1"/>
</dbReference>
<comment type="subcellular location">
    <subcellularLocation>
        <location evidence="1">Mitochondrion</location>
    </subcellularLocation>
</comment>
<evidence type="ECO:0000256" key="1">
    <source>
        <dbReference type="ARBA" id="ARBA00004173"/>
    </source>
</evidence>
<dbReference type="Pfam" id="PF00684">
    <property type="entry name" value="DnaJ_CXXCXGXG"/>
    <property type="match status" value="1"/>
</dbReference>
<dbReference type="InterPro" id="IPR001305">
    <property type="entry name" value="HSP_DnaJ_Cys-rich_dom"/>
</dbReference>
<dbReference type="InterPro" id="IPR001623">
    <property type="entry name" value="DnaJ_domain"/>
</dbReference>
<dbReference type="InterPro" id="IPR012724">
    <property type="entry name" value="DnaJ"/>
</dbReference>
<comment type="caution">
    <text evidence="14">The sequence shown here is derived from an EMBL/GenBank/DDBJ whole genome shotgun (WGS) entry which is preliminary data.</text>
</comment>
<dbReference type="InterPro" id="IPR002939">
    <property type="entry name" value="DnaJ_C"/>
</dbReference>
<dbReference type="InterPro" id="IPR036869">
    <property type="entry name" value="J_dom_sf"/>
</dbReference>
<dbReference type="AlphaFoldDB" id="A0A4Z1PJV6"/>
<evidence type="ECO:0000256" key="2">
    <source>
        <dbReference type="ARBA" id="ARBA00022723"/>
    </source>
</evidence>
<evidence type="ECO:0000256" key="5">
    <source>
        <dbReference type="ARBA" id="ARBA00022833"/>
    </source>
</evidence>
<evidence type="ECO:0000256" key="8">
    <source>
        <dbReference type="ARBA" id="ARBA00023186"/>
    </source>
</evidence>
<feature type="domain" description="CR-type" evidence="13">
    <location>
        <begin position="244"/>
        <end position="325"/>
    </location>
</feature>